<evidence type="ECO:0008006" key="3">
    <source>
        <dbReference type="Google" id="ProtNLM"/>
    </source>
</evidence>
<evidence type="ECO:0000313" key="1">
    <source>
        <dbReference type="EMBL" id="MFC5650973.1"/>
    </source>
</evidence>
<accession>A0ABW0W0L7</accession>
<dbReference type="RefSeq" id="WP_379189562.1">
    <property type="nucleotide sequence ID" value="NZ_JBHSOW010000065.1"/>
</dbReference>
<dbReference type="EMBL" id="JBHSOW010000065">
    <property type="protein sequence ID" value="MFC5650973.1"/>
    <property type="molecule type" value="Genomic_DNA"/>
</dbReference>
<dbReference type="Proteomes" id="UP001596047">
    <property type="component" value="Unassembled WGS sequence"/>
</dbReference>
<reference evidence="2" key="1">
    <citation type="journal article" date="2019" name="Int. J. Syst. Evol. Microbiol.">
        <title>The Global Catalogue of Microorganisms (GCM) 10K type strain sequencing project: providing services to taxonomists for standard genome sequencing and annotation.</title>
        <authorList>
            <consortium name="The Broad Institute Genomics Platform"/>
            <consortium name="The Broad Institute Genome Sequencing Center for Infectious Disease"/>
            <person name="Wu L."/>
            <person name="Ma J."/>
        </authorList>
    </citation>
    <scope>NUCLEOTIDE SEQUENCE [LARGE SCALE GENOMIC DNA]</scope>
    <source>
        <strain evidence="2">CGMCC 1.3240</strain>
    </source>
</reference>
<comment type="caution">
    <text evidence="1">The sequence shown here is derived from an EMBL/GenBank/DDBJ whole genome shotgun (WGS) entry which is preliminary data.</text>
</comment>
<organism evidence="1 2">
    <name type="scientific">Paenibacillus solisilvae</name>
    <dbReference type="NCBI Taxonomy" id="2486751"/>
    <lineage>
        <taxon>Bacteria</taxon>
        <taxon>Bacillati</taxon>
        <taxon>Bacillota</taxon>
        <taxon>Bacilli</taxon>
        <taxon>Bacillales</taxon>
        <taxon>Paenibacillaceae</taxon>
        <taxon>Paenibacillus</taxon>
    </lineage>
</organism>
<protein>
    <recommendedName>
        <fullName evidence="3">Beta-lactamase-related domain-containing protein</fullName>
    </recommendedName>
</protein>
<dbReference type="Gene3D" id="3.40.710.10">
    <property type="entry name" value="DD-peptidase/beta-lactamase superfamily"/>
    <property type="match status" value="1"/>
</dbReference>
<sequence>MSATPERFGWNGGIGTSAYSDPKEEMVGILMTQRIMDSPTSPRIFADFWTSVYQAIDD</sequence>
<dbReference type="SUPFAM" id="SSF56601">
    <property type="entry name" value="beta-lactamase/transpeptidase-like"/>
    <property type="match status" value="1"/>
</dbReference>
<gene>
    <name evidence="1" type="ORF">ACFPYJ_18030</name>
</gene>
<dbReference type="InterPro" id="IPR012338">
    <property type="entry name" value="Beta-lactam/transpept-like"/>
</dbReference>
<proteinExistence type="predicted"/>
<name>A0ABW0W0L7_9BACL</name>
<keyword evidence="2" id="KW-1185">Reference proteome</keyword>
<evidence type="ECO:0000313" key="2">
    <source>
        <dbReference type="Proteomes" id="UP001596047"/>
    </source>
</evidence>